<keyword evidence="1" id="KW-0472">Membrane</keyword>
<feature type="transmembrane region" description="Helical" evidence="1">
    <location>
        <begin position="138"/>
        <end position="159"/>
    </location>
</feature>
<gene>
    <name evidence="2" type="ORF">ADEAN_000246100</name>
</gene>
<feature type="transmembrane region" description="Helical" evidence="1">
    <location>
        <begin position="165"/>
        <end position="185"/>
    </location>
</feature>
<evidence type="ECO:0000256" key="1">
    <source>
        <dbReference type="SAM" id="Phobius"/>
    </source>
</evidence>
<evidence type="ECO:0000313" key="2">
    <source>
        <dbReference type="EMBL" id="CAD2215008.1"/>
    </source>
</evidence>
<protein>
    <submittedName>
        <fullName evidence="2">Uncharacterized protein</fullName>
    </submittedName>
</protein>
<organism evidence="2 3">
    <name type="scientific">Angomonas deanei</name>
    <dbReference type="NCBI Taxonomy" id="59799"/>
    <lineage>
        <taxon>Eukaryota</taxon>
        <taxon>Discoba</taxon>
        <taxon>Euglenozoa</taxon>
        <taxon>Kinetoplastea</taxon>
        <taxon>Metakinetoplastina</taxon>
        <taxon>Trypanosomatida</taxon>
        <taxon>Trypanosomatidae</taxon>
        <taxon>Strigomonadinae</taxon>
        <taxon>Angomonas</taxon>
    </lineage>
</organism>
<evidence type="ECO:0000313" key="3">
    <source>
        <dbReference type="Proteomes" id="UP000515908"/>
    </source>
</evidence>
<keyword evidence="1" id="KW-1133">Transmembrane helix</keyword>
<proteinExistence type="predicted"/>
<feature type="transmembrane region" description="Helical" evidence="1">
    <location>
        <begin position="71"/>
        <end position="90"/>
    </location>
</feature>
<dbReference type="AlphaFoldDB" id="S9VDA5"/>
<dbReference type="VEuPathDB" id="TriTrypDB:ADEAN_000246100"/>
<accession>S9VDA5</accession>
<reference evidence="2 3" key="1">
    <citation type="submission" date="2020-08" db="EMBL/GenBank/DDBJ databases">
        <authorList>
            <person name="Newling K."/>
            <person name="Davey J."/>
            <person name="Forrester S."/>
        </authorList>
    </citation>
    <scope>NUCLEOTIDE SEQUENCE [LARGE SCALE GENOMIC DNA]</scope>
    <source>
        <strain evidence="3">Crithidia deanei Carvalho (ATCC PRA-265)</strain>
    </source>
</reference>
<dbReference type="EMBL" id="LR877148">
    <property type="protein sequence ID" value="CAD2215008.1"/>
    <property type="molecule type" value="Genomic_DNA"/>
</dbReference>
<keyword evidence="1" id="KW-0812">Transmembrane</keyword>
<name>S9VDA5_9TRYP</name>
<sequence length="322" mass="37797">MTPLHPFIFIYFKKSVAPRVMSLWPFRTGNDDRFQTTPEESIYDPIKSQLPPHRYEIEVDNYLEWRSRRGFLQSVFPVACYGAIAGFVIGFRQSRVDGRYIGRYKVMWRYTSTMAMVGLFTSGIHHYMIVRNDYKDKFFYPVLSGTMGAVAVTLIGQMGNTGQGVFVGSFIGILYALGCYGMNYYHRRRLRIFLQQQQIQQVPVHKVSPELQRMYRAFLFDHRPLEDSDVARREAVILSRGAEDDTRLDAQTFMNNMAPEVFDWVNFPDWWPLKWPLKTEEDQMLLERQREEEVARRTAAFLTTDDGGLLKRKNRAKQHRDV</sequence>
<dbReference type="Proteomes" id="UP000515908">
    <property type="component" value="Chromosome 04"/>
</dbReference>
<dbReference type="OrthoDB" id="244922at2759"/>
<keyword evidence="3" id="KW-1185">Reference proteome</keyword>
<feature type="transmembrane region" description="Helical" evidence="1">
    <location>
        <begin position="110"/>
        <end position="129"/>
    </location>
</feature>